<evidence type="ECO:0000313" key="3">
    <source>
        <dbReference type="Proteomes" id="UP000438429"/>
    </source>
</evidence>
<proteinExistence type="predicted"/>
<organism evidence="2 3">
    <name type="scientific">Scophthalmus maximus</name>
    <name type="common">Turbot</name>
    <name type="synonym">Psetta maxima</name>
    <dbReference type="NCBI Taxonomy" id="52904"/>
    <lineage>
        <taxon>Eukaryota</taxon>
        <taxon>Metazoa</taxon>
        <taxon>Chordata</taxon>
        <taxon>Craniata</taxon>
        <taxon>Vertebrata</taxon>
        <taxon>Euteleostomi</taxon>
        <taxon>Actinopterygii</taxon>
        <taxon>Neopterygii</taxon>
        <taxon>Teleostei</taxon>
        <taxon>Neoteleostei</taxon>
        <taxon>Acanthomorphata</taxon>
        <taxon>Carangaria</taxon>
        <taxon>Pleuronectiformes</taxon>
        <taxon>Pleuronectoidei</taxon>
        <taxon>Scophthalmidae</taxon>
        <taxon>Scophthalmus</taxon>
    </lineage>
</organism>
<comment type="caution">
    <text evidence="2">The sequence shown here is derived from an EMBL/GenBank/DDBJ whole genome shotgun (WGS) entry which is preliminary data.</text>
</comment>
<dbReference type="EMBL" id="VEVO01000007">
    <property type="protein sequence ID" value="KAF0040126.1"/>
    <property type="molecule type" value="Genomic_DNA"/>
</dbReference>
<gene>
    <name evidence="2" type="ORF">F2P81_008361</name>
</gene>
<dbReference type="AlphaFoldDB" id="A0A6A4SY18"/>
<evidence type="ECO:0000313" key="2">
    <source>
        <dbReference type="EMBL" id="KAF0040126.1"/>
    </source>
</evidence>
<reference evidence="2 3" key="1">
    <citation type="submission" date="2019-06" db="EMBL/GenBank/DDBJ databases">
        <title>Draft genomes of female and male turbot (Scophthalmus maximus).</title>
        <authorList>
            <person name="Xu H."/>
            <person name="Xu X.-W."/>
            <person name="Shao C."/>
            <person name="Chen S."/>
        </authorList>
    </citation>
    <scope>NUCLEOTIDE SEQUENCE [LARGE SCALE GENOMIC DNA]</scope>
    <source>
        <strain evidence="2">Ysfricsl-2016a</strain>
        <tissue evidence="2">Blood</tissue>
    </source>
</reference>
<sequence>MNVCVQAAADDITVVWLMMEAKLQPHSLGVLSAFVINESFTWLIADAHTFPPTAQNTKRLRIHHSLSSVTLTVCPVTITRSRIIKSSQNIEDFISLKRAVHFQASENKRFHSYDKNVRTQRRTAGGQKGRGGG</sequence>
<name>A0A6A4SY18_SCOMX</name>
<feature type="region of interest" description="Disordered" evidence="1">
    <location>
        <begin position="113"/>
        <end position="133"/>
    </location>
</feature>
<dbReference type="Proteomes" id="UP000438429">
    <property type="component" value="Unassembled WGS sequence"/>
</dbReference>
<accession>A0A6A4SY18</accession>
<protein>
    <submittedName>
        <fullName evidence="2">Uncharacterized protein</fullName>
    </submittedName>
</protein>
<evidence type="ECO:0000256" key="1">
    <source>
        <dbReference type="SAM" id="MobiDB-lite"/>
    </source>
</evidence>